<organism evidence="2">
    <name type="scientific">uncultured Acidimicrobiales bacterium</name>
    <dbReference type="NCBI Taxonomy" id="310071"/>
    <lineage>
        <taxon>Bacteria</taxon>
        <taxon>Bacillati</taxon>
        <taxon>Actinomycetota</taxon>
        <taxon>Acidimicrobiia</taxon>
        <taxon>Acidimicrobiales</taxon>
        <taxon>environmental samples</taxon>
    </lineage>
</organism>
<evidence type="ECO:0000313" key="2">
    <source>
        <dbReference type="EMBL" id="CAA9220415.1"/>
    </source>
</evidence>
<sequence length="200" mass="20836">MIGLVLGGLALLLLLVVGGVVLAINSADDETSPSTTSFTLRPTTTGFATGPTSTAAGPTTSVAGTGPTATVTAADAEGFLKEQQQKVLPDVPVGTVTCPPEPYRVGHVIICRLVLQGTPVLYRVEITGVDFLQVKPTRPIIDTDKAEVLVEQNEVGAQADCGSPRIRQVDVGAAFSCRTATSSWDFTVRDENGQVAGTRR</sequence>
<protein>
    <recommendedName>
        <fullName evidence="3">DUF4333 domain-containing protein</fullName>
    </recommendedName>
</protein>
<dbReference type="EMBL" id="CADCSZ010000038">
    <property type="protein sequence ID" value="CAA9220415.1"/>
    <property type="molecule type" value="Genomic_DNA"/>
</dbReference>
<feature type="compositionally biased region" description="Low complexity" evidence="1">
    <location>
        <begin position="32"/>
        <end position="65"/>
    </location>
</feature>
<gene>
    <name evidence="2" type="ORF">AVDCRST_MAG76-657</name>
</gene>
<proteinExistence type="predicted"/>
<name>A0A6J4HF40_9ACTN</name>
<dbReference type="AlphaFoldDB" id="A0A6J4HF40"/>
<reference evidence="2" key="1">
    <citation type="submission" date="2020-02" db="EMBL/GenBank/DDBJ databases">
        <authorList>
            <person name="Meier V. D."/>
        </authorList>
    </citation>
    <scope>NUCLEOTIDE SEQUENCE</scope>
    <source>
        <strain evidence="2">AVDCRST_MAG76</strain>
    </source>
</reference>
<evidence type="ECO:0008006" key="3">
    <source>
        <dbReference type="Google" id="ProtNLM"/>
    </source>
</evidence>
<accession>A0A6J4HF40</accession>
<evidence type="ECO:0000256" key="1">
    <source>
        <dbReference type="SAM" id="MobiDB-lite"/>
    </source>
</evidence>
<feature type="region of interest" description="Disordered" evidence="1">
    <location>
        <begin position="28"/>
        <end position="65"/>
    </location>
</feature>